<dbReference type="RefSeq" id="XP_011631385.1">
    <property type="nucleotide sequence ID" value="XM_011633083.2"/>
</dbReference>
<dbReference type="GeneID" id="105423350"/>
<evidence type="ECO:0000259" key="2">
    <source>
        <dbReference type="Pfam" id="PF01425"/>
    </source>
</evidence>
<dbReference type="AlphaFoldDB" id="A0A6I9VWL1"/>
<proteinExistence type="predicted"/>
<organism evidence="3 5">
    <name type="scientific">Pogonomyrmex barbatus</name>
    <name type="common">red harvester ant</name>
    <dbReference type="NCBI Taxonomy" id="144034"/>
    <lineage>
        <taxon>Eukaryota</taxon>
        <taxon>Metazoa</taxon>
        <taxon>Ecdysozoa</taxon>
        <taxon>Arthropoda</taxon>
        <taxon>Hexapoda</taxon>
        <taxon>Insecta</taxon>
        <taxon>Pterygota</taxon>
        <taxon>Neoptera</taxon>
        <taxon>Endopterygota</taxon>
        <taxon>Hymenoptera</taxon>
        <taxon>Apocrita</taxon>
        <taxon>Aculeata</taxon>
        <taxon>Formicoidea</taxon>
        <taxon>Formicidae</taxon>
        <taxon>Myrmicinae</taxon>
        <taxon>Pogonomyrmex</taxon>
    </lineage>
</organism>
<dbReference type="InterPro" id="IPR023631">
    <property type="entry name" value="Amidase_dom"/>
</dbReference>
<feature type="domain" description="Amidase" evidence="2">
    <location>
        <begin position="63"/>
        <end position="195"/>
    </location>
</feature>
<feature type="signal peptide" evidence="1">
    <location>
        <begin position="1"/>
        <end position="34"/>
    </location>
</feature>
<dbReference type="InterPro" id="IPR036928">
    <property type="entry name" value="AS_sf"/>
</dbReference>
<evidence type="ECO:0000313" key="4">
    <source>
        <dbReference type="RefSeq" id="XP_011631377.1"/>
    </source>
</evidence>
<reference evidence="4 5" key="1">
    <citation type="submission" date="2025-04" db="UniProtKB">
        <authorList>
            <consortium name="RefSeq"/>
        </authorList>
    </citation>
    <scope>IDENTIFICATION</scope>
</reference>
<gene>
    <name evidence="4 5" type="primary">LOC105423350</name>
</gene>
<protein>
    <submittedName>
        <fullName evidence="4 5">Fatty-acid amide hydrolase 2-A-like</fullName>
    </submittedName>
</protein>
<sequence length="214" mass="24155">MQTRQILSVFHRLLELIVRGISLLIAFVRGPAESQPPIKDLTLLHSATALALKIRNRQLTSEDVVSSYIERIKEIQPILNCVVAERFEEALKEARKCDELLKSQDAPSVEFLAKEKPLFGVPFTTKDCIAIENMQQTAGLVIRKNTVVEKDADVIRLMRSAGAIPLALTNVSELAMWWESSNCLFGVTKNPYNTRCDMSRYVIIDIMQCNQFTS</sequence>
<name>A0A6I9VWL1_9HYME</name>
<evidence type="ECO:0000313" key="5">
    <source>
        <dbReference type="RefSeq" id="XP_011631385.1"/>
    </source>
</evidence>
<dbReference type="Proteomes" id="UP000504615">
    <property type="component" value="Unplaced"/>
</dbReference>
<keyword evidence="1" id="KW-0732">Signal</keyword>
<dbReference type="SUPFAM" id="SSF75304">
    <property type="entry name" value="Amidase signature (AS) enzymes"/>
    <property type="match status" value="1"/>
</dbReference>
<dbReference type="InterPro" id="IPR052739">
    <property type="entry name" value="FAAH2"/>
</dbReference>
<dbReference type="PANTHER" id="PTHR43372">
    <property type="entry name" value="FATTY-ACID AMIDE HYDROLASE"/>
    <property type="match status" value="1"/>
</dbReference>
<feature type="chain" id="PRO_5044636449" evidence="1">
    <location>
        <begin position="35"/>
        <end position="214"/>
    </location>
</feature>
<dbReference type="KEGG" id="pbar:105423350"/>
<dbReference type="Gene3D" id="3.90.1300.10">
    <property type="entry name" value="Amidase signature (AS) domain"/>
    <property type="match status" value="1"/>
</dbReference>
<dbReference type="Pfam" id="PF01425">
    <property type="entry name" value="Amidase"/>
    <property type="match status" value="1"/>
</dbReference>
<dbReference type="PANTHER" id="PTHR43372:SF4">
    <property type="entry name" value="FATTY-ACID AMIDE HYDROLASE 2"/>
    <property type="match status" value="1"/>
</dbReference>
<keyword evidence="3" id="KW-1185">Reference proteome</keyword>
<dbReference type="GO" id="GO:0012505">
    <property type="term" value="C:endomembrane system"/>
    <property type="evidence" value="ECO:0007669"/>
    <property type="project" value="TreeGrafter"/>
</dbReference>
<evidence type="ECO:0000256" key="1">
    <source>
        <dbReference type="SAM" id="SignalP"/>
    </source>
</evidence>
<accession>A0A6I9VWL1</accession>
<dbReference type="RefSeq" id="XP_011631377.1">
    <property type="nucleotide sequence ID" value="XM_011633075.2"/>
</dbReference>
<dbReference type="OrthoDB" id="7634359at2759"/>
<evidence type="ECO:0000313" key="3">
    <source>
        <dbReference type="Proteomes" id="UP000504615"/>
    </source>
</evidence>